<organism evidence="1 2">
    <name type="scientific">Phytophthora megakarya</name>
    <dbReference type="NCBI Taxonomy" id="4795"/>
    <lineage>
        <taxon>Eukaryota</taxon>
        <taxon>Sar</taxon>
        <taxon>Stramenopiles</taxon>
        <taxon>Oomycota</taxon>
        <taxon>Peronosporomycetes</taxon>
        <taxon>Peronosporales</taxon>
        <taxon>Peronosporaceae</taxon>
        <taxon>Phytophthora</taxon>
    </lineage>
</organism>
<evidence type="ECO:0000313" key="2">
    <source>
        <dbReference type="Proteomes" id="UP000198211"/>
    </source>
</evidence>
<comment type="caution">
    <text evidence="1">The sequence shown here is derived from an EMBL/GenBank/DDBJ whole genome shotgun (WGS) entry which is preliminary data.</text>
</comment>
<name>A0A225W4W6_9STRA</name>
<evidence type="ECO:0000313" key="1">
    <source>
        <dbReference type="EMBL" id="OWZ12783.1"/>
    </source>
</evidence>
<reference evidence="2" key="1">
    <citation type="submission" date="2017-03" db="EMBL/GenBank/DDBJ databases">
        <title>Phytopthora megakarya and P. palmivora, two closely related causual agents of cacao black pod achieved similar genome size and gene model numbers by different mechanisms.</title>
        <authorList>
            <person name="Ali S."/>
            <person name="Shao J."/>
            <person name="Larry D.J."/>
            <person name="Kronmiller B."/>
            <person name="Shen D."/>
            <person name="Strem M.D."/>
            <person name="Melnick R.L."/>
            <person name="Guiltinan M.J."/>
            <person name="Tyler B.M."/>
            <person name="Meinhardt L.W."/>
            <person name="Bailey B.A."/>
        </authorList>
    </citation>
    <scope>NUCLEOTIDE SEQUENCE [LARGE SCALE GENOMIC DNA]</scope>
    <source>
        <strain evidence="2">zdho120</strain>
    </source>
</reference>
<dbReference type="OrthoDB" id="113508at2759"/>
<dbReference type="EMBL" id="NBNE01001753">
    <property type="protein sequence ID" value="OWZ12783.1"/>
    <property type="molecule type" value="Genomic_DNA"/>
</dbReference>
<dbReference type="AlphaFoldDB" id="A0A225W4W6"/>
<sequence length="217" mass="24768">MWDDRCCSYVSPTGTVRQLPAARESLHQGTRRSLLSLPQVVGQSISVAFFMGDTDGAQYNALDTVFSGDNNYTHLMCYYHLIAKVVERTTGLPNDLKDAVFRHVYDLHYSRSLEDYNTNLTAVELRFSTNILIRSLYAYFKRPQTKGNKFFKCPLDRCQHCPNGGRRLAQIGMTRGLGRAVLSVCLSLQVGNCVHRLFAFQQRDRINSRTDNLLVYR</sequence>
<dbReference type="Proteomes" id="UP000198211">
    <property type="component" value="Unassembled WGS sequence"/>
</dbReference>
<keyword evidence="2" id="KW-1185">Reference proteome</keyword>
<gene>
    <name evidence="1" type="ORF">PHMEG_00013998</name>
</gene>
<protein>
    <recommendedName>
        <fullName evidence="3">MULE transposase domain-containing protein</fullName>
    </recommendedName>
</protein>
<proteinExistence type="predicted"/>
<accession>A0A225W4W6</accession>
<evidence type="ECO:0008006" key="3">
    <source>
        <dbReference type="Google" id="ProtNLM"/>
    </source>
</evidence>